<evidence type="ECO:0000256" key="4">
    <source>
        <dbReference type="ARBA" id="ARBA00022825"/>
    </source>
</evidence>
<evidence type="ECO:0000256" key="6">
    <source>
        <dbReference type="RuleBase" id="RU003355"/>
    </source>
</evidence>
<evidence type="ECO:0000313" key="8">
    <source>
        <dbReference type="EMBL" id="GAO13689.1"/>
    </source>
</evidence>
<dbReference type="InterPro" id="IPR022398">
    <property type="entry name" value="Peptidase_S8_His-AS"/>
</dbReference>
<keyword evidence="4 5" id="KW-0720">Serine protease</keyword>
<dbReference type="Proteomes" id="UP000054053">
    <property type="component" value="Unassembled WGS sequence"/>
</dbReference>
<gene>
    <name evidence="8" type="ORF">UVI_02017910</name>
</gene>
<keyword evidence="2 5" id="KW-0645">Protease</keyword>
<dbReference type="InterPro" id="IPR000209">
    <property type="entry name" value="Peptidase_S8/S53_dom"/>
</dbReference>
<dbReference type="GO" id="GO:0006508">
    <property type="term" value="P:proteolysis"/>
    <property type="evidence" value="ECO:0007669"/>
    <property type="project" value="UniProtKB-KW"/>
</dbReference>
<evidence type="ECO:0000259" key="7">
    <source>
        <dbReference type="Pfam" id="PF00082"/>
    </source>
</evidence>
<dbReference type="PROSITE" id="PS00137">
    <property type="entry name" value="SUBTILASE_HIS"/>
    <property type="match status" value="1"/>
</dbReference>
<feature type="active site" description="Charge relay system" evidence="5">
    <location>
        <position position="94"/>
    </location>
</feature>
<dbReference type="FunFam" id="3.40.50.200:FF:000007">
    <property type="entry name" value="Subtilisin-like serine protease"/>
    <property type="match status" value="1"/>
</dbReference>
<name>A0A1B5KS56_USTVR</name>
<dbReference type="PANTHER" id="PTHR43806:SF11">
    <property type="entry name" value="CEREVISIN-RELATED"/>
    <property type="match status" value="1"/>
</dbReference>
<dbReference type="InterPro" id="IPR015500">
    <property type="entry name" value="Peptidase_S8_subtilisin-rel"/>
</dbReference>
<dbReference type="InterPro" id="IPR023828">
    <property type="entry name" value="Peptidase_S8_Ser-AS"/>
</dbReference>
<dbReference type="InterPro" id="IPR050131">
    <property type="entry name" value="Peptidase_S8_subtilisin-like"/>
</dbReference>
<feature type="active site" description="Charge relay system" evidence="5">
    <location>
        <position position="252"/>
    </location>
</feature>
<feature type="domain" description="Peptidase S8/S53" evidence="7">
    <location>
        <begin position="54"/>
        <end position="298"/>
    </location>
</feature>
<dbReference type="Gene3D" id="3.40.50.200">
    <property type="entry name" value="Peptidase S8/S53 domain"/>
    <property type="match status" value="1"/>
</dbReference>
<evidence type="ECO:0000256" key="1">
    <source>
        <dbReference type="ARBA" id="ARBA00011073"/>
    </source>
</evidence>
<dbReference type="GO" id="GO:0004252">
    <property type="term" value="F:serine-type endopeptidase activity"/>
    <property type="evidence" value="ECO:0007669"/>
    <property type="project" value="UniProtKB-UniRule"/>
</dbReference>
<dbReference type="PROSITE" id="PS00136">
    <property type="entry name" value="SUBTILASE_ASP"/>
    <property type="match status" value="1"/>
</dbReference>
<reference evidence="9" key="1">
    <citation type="journal article" date="2016" name="Genome Announc.">
        <title>Genome sequence of Ustilaginoidea virens IPU010, a rice pathogenic fungus causing false smut.</title>
        <authorList>
            <person name="Kumagai T."/>
            <person name="Ishii T."/>
            <person name="Terai G."/>
            <person name="Umemura M."/>
            <person name="Machida M."/>
            <person name="Asai K."/>
        </authorList>
    </citation>
    <scope>NUCLEOTIDE SEQUENCE [LARGE SCALE GENOMIC DNA]</scope>
    <source>
        <strain evidence="9">IPU010</strain>
    </source>
</reference>
<evidence type="ECO:0000313" key="9">
    <source>
        <dbReference type="Proteomes" id="UP000054053"/>
    </source>
</evidence>
<evidence type="ECO:0000256" key="5">
    <source>
        <dbReference type="PROSITE-ProRule" id="PRU01240"/>
    </source>
</evidence>
<protein>
    <recommendedName>
        <fullName evidence="7">Peptidase S8/S53 domain-containing protein</fullName>
    </recommendedName>
</protein>
<dbReference type="PANTHER" id="PTHR43806">
    <property type="entry name" value="PEPTIDASE S8"/>
    <property type="match status" value="1"/>
</dbReference>
<dbReference type="InterPro" id="IPR034193">
    <property type="entry name" value="PCSK9_ProteinaseK-like"/>
</dbReference>
<feature type="active site" description="Charge relay system" evidence="5">
    <location>
        <position position="63"/>
    </location>
</feature>
<dbReference type="SUPFAM" id="SSF52743">
    <property type="entry name" value="Subtilisin-like"/>
    <property type="match status" value="1"/>
</dbReference>
<dbReference type="PROSITE" id="PS51892">
    <property type="entry name" value="SUBTILASE"/>
    <property type="match status" value="1"/>
</dbReference>
<evidence type="ECO:0000256" key="3">
    <source>
        <dbReference type="ARBA" id="ARBA00022801"/>
    </source>
</evidence>
<keyword evidence="3 5" id="KW-0378">Hydrolase</keyword>
<sequence length="309" mass="31946">MDINDAEEVEYIEADHWVKTQATIAQTNAPLGLQRLSKASPAEQSSYVFDESAGQGITVYVVDTGVRASHVEFQGRATFARSFVSGAQTDDNGHGSHVAGTIAGATFGVAKKAQIKGVKVLDARGAGQNSGILNGLQFVIDDVNANNLRGKAVLNMSLGGSKSPALNRAIQAVFNAGIVPVVAAGNDNRDAADFSPASAPNAITVGAIDAQTDTKARFSNFGRDVDIFAPGVNVLSVGIGSDIDQKVLSGTSMASPHIAGLAAYLMSLQEIEDPGQVVQLIKDLASRTGARVVNNMLGTTPLIANNGNA</sequence>
<evidence type="ECO:0000256" key="2">
    <source>
        <dbReference type="ARBA" id="ARBA00022670"/>
    </source>
</evidence>
<dbReference type="InterPro" id="IPR023827">
    <property type="entry name" value="Peptidase_S8_Asp-AS"/>
</dbReference>
<dbReference type="AlphaFoldDB" id="A0A1B5KS56"/>
<proteinExistence type="inferred from homology"/>
<comment type="similarity">
    <text evidence="1 5 6">Belongs to the peptidase S8 family.</text>
</comment>
<dbReference type="InterPro" id="IPR036852">
    <property type="entry name" value="Peptidase_S8/S53_dom_sf"/>
</dbReference>
<dbReference type="CDD" id="cd04077">
    <property type="entry name" value="Peptidases_S8_PCSK9_ProteinaseK_like"/>
    <property type="match status" value="1"/>
</dbReference>
<comment type="caution">
    <text evidence="8">The sequence shown here is derived from an EMBL/GenBank/DDBJ whole genome shotgun (WGS) entry which is preliminary data.</text>
</comment>
<dbReference type="Pfam" id="PF00082">
    <property type="entry name" value="Peptidase_S8"/>
    <property type="match status" value="1"/>
</dbReference>
<dbReference type="PROSITE" id="PS00138">
    <property type="entry name" value="SUBTILASE_SER"/>
    <property type="match status" value="1"/>
</dbReference>
<organism evidence="8 9">
    <name type="scientific">Ustilaginoidea virens</name>
    <name type="common">Rice false smut fungus</name>
    <name type="synonym">Villosiclava virens</name>
    <dbReference type="NCBI Taxonomy" id="1159556"/>
    <lineage>
        <taxon>Eukaryota</taxon>
        <taxon>Fungi</taxon>
        <taxon>Dikarya</taxon>
        <taxon>Ascomycota</taxon>
        <taxon>Pezizomycotina</taxon>
        <taxon>Sordariomycetes</taxon>
        <taxon>Hypocreomycetidae</taxon>
        <taxon>Hypocreales</taxon>
        <taxon>Clavicipitaceae</taxon>
        <taxon>Ustilaginoidea</taxon>
    </lineage>
</organism>
<dbReference type="EMBL" id="BBTG02000007">
    <property type="protein sequence ID" value="GAO13689.1"/>
    <property type="molecule type" value="Genomic_DNA"/>
</dbReference>
<accession>A0A1B5KS56</accession>
<dbReference type="PRINTS" id="PR00723">
    <property type="entry name" value="SUBTILISIN"/>
</dbReference>